<reference evidence="16" key="1">
    <citation type="journal article" date="2001" name="Nature">
        <title>Initial sequencing and analysis of the human genome.</title>
        <authorList>
            <consortium name="International Human Genome Sequencing Consortium"/>
            <person name="Lander E.S."/>
            <person name="Linton L.M."/>
            <person name="Birren B."/>
            <person name="Nusbaum C."/>
            <person name="Zody M.C."/>
            <person name="Baldwin J."/>
            <person name="Devon K."/>
            <person name="Dewar K."/>
            <person name="Doyle M."/>
            <person name="FitzHugh W."/>
            <person name="Funke R."/>
            <person name="Gage D."/>
            <person name="Harris K."/>
            <person name="Heaford A."/>
            <person name="Howland J."/>
            <person name="Kann L."/>
            <person name="Lehoczky J."/>
            <person name="LeVine R."/>
            <person name="McEwan P."/>
            <person name="McKernan K."/>
            <person name="Meldrim J."/>
            <person name="Mesirov J.P."/>
            <person name="Miranda C."/>
            <person name="Morris W."/>
            <person name="Naylor J."/>
            <person name="Raymond C."/>
            <person name="Rosetti M."/>
            <person name="Santos R."/>
            <person name="Sheridan A."/>
            <person name="Sougnez C."/>
            <person name="Stange-Thomann N."/>
            <person name="Stojanovic N."/>
            <person name="Subramanian A."/>
            <person name="Wyman D."/>
            <person name="Rogers J."/>
            <person name="Sulston J."/>
            <person name="Ainscough R."/>
            <person name="Beck S."/>
            <person name="Bentley D."/>
            <person name="Burton J."/>
            <person name="Clee C."/>
            <person name="Carter N."/>
            <person name="Coulson A."/>
            <person name="Deadman R."/>
            <person name="Deloukas P."/>
            <person name="Dunham A."/>
            <person name="Dunham I."/>
            <person name="Durbin R."/>
            <person name="French L."/>
            <person name="Grafham D."/>
            <person name="Gregory S."/>
            <person name="Hubbard T."/>
            <person name="Humphray S."/>
            <person name="Hunt A."/>
            <person name="Jones M."/>
            <person name="Lloyd C."/>
            <person name="McMurray A."/>
            <person name="Matthews L."/>
            <person name="Mercer S."/>
            <person name="Milne S."/>
            <person name="Mullikin J.C."/>
            <person name="Mungall A."/>
            <person name="Plumb R."/>
            <person name="Ross M."/>
            <person name="Shownkeen R."/>
            <person name="Sims S."/>
            <person name="Waterston R.H."/>
            <person name="Wilson R.K."/>
            <person name="Hillier L.W."/>
            <person name="McPherson J.D."/>
            <person name="Marra M.A."/>
            <person name="Mardis E.R."/>
            <person name="Fulton L.A."/>
            <person name="Chinwalla A.T."/>
            <person name="Pepin K.H."/>
            <person name="Gish W.R."/>
            <person name="Chissoe S.L."/>
            <person name="Wendl M.C."/>
            <person name="Delehaunty K.D."/>
            <person name="Miner T.L."/>
            <person name="Delehaunty A."/>
            <person name="Kramer J.B."/>
            <person name="Cook L.L."/>
            <person name="Fulton R.S."/>
            <person name="Johnson D.L."/>
            <person name="Minx P.J."/>
            <person name="Clifton S.W."/>
            <person name="Hawkins T."/>
            <person name="Branscomb E."/>
            <person name="Predki P."/>
            <person name="Richardson P."/>
            <person name="Wenning S."/>
            <person name="Slezak T."/>
            <person name="Doggett N."/>
            <person name="Cheng J.F."/>
            <person name="Olsen A."/>
            <person name="Lucas S."/>
            <person name="Elkin C."/>
            <person name="Uberbacher E."/>
            <person name="Frazier M."/>
            <person name="Gibbs R.A."/>
            <person name="Muzny D.M."/>
            <person name="Scherer S.E."/>
            <person name="Bouck J.B."/>
            <person name="Sodergren E.J."/>
            <person name="Worley K.C."/>
            <person name="Rives C.M."/>
            <person name="Gorrell J.H."/>
            <person name="Metzker M.L."/>
            <person name="Naylor S.L."/>
            <person name="Kucherlapati R.S."/>
            <person name="Nelson D.L."/>
            <person name="Weinstock G.M."/>
            <person name="Sakaki Y."/>
            <person name="Fujiyama A."/>
            <person name="Hattori M."/>
            <person name="Yada T."/>
            <person name="Toyoda A."/>
            <person name="Itoh T."/>
            <person name="Kawagoe C."/>
            <person name="Watanabe H."/>
            <person name="Totoki Y."/>
            <person name="Taylor T."/>
            <person name="Weissenbach J."/>
            <person name="Heilig R."/>
            <person name="Saurin W."/>
            <person name="Artiguenave F."/>
            <person name="Brottier P."/>
            <person name="Bruls T."/>
            <person name="Pelletier E."/>
            <person name="Robert C."/>
            <person name="Wincker P."/>
            <person name="Smith D.R."/>
            <person name="Doucette-Stamm L."/>
            <person name="Rubenfield M."/>
            <person name="Weinstock K."/>
            <person name="Lee H.M."/>
            <person name="Dubois J."/>
            <person name="Rosenthal A."/>
            <person name="Platzer M."/>
            <person name="Nyakatura G."/>
            <person name="Taudien S."/>
            <person name="Rump A."/>
            <person name="Yang H."/>
            <person name="Yu J."/>
            <person name="Wang J."/>
            <person name="Huang G."/>
            <person name="Gu J."/>
            <person name="Hood L."/>
            <person name="Rowen L."/>
            <person name="Madan A."/>
            <person name="Qin S."/>
            <person name="Davis R.W."/>
            <person name="Federspiel N.A."/>
            <person name="Abola A.P."/>
            <person name="Proctor M.J."/>
            <person name="Myers R.M."/>
            <person name="Schmutz J."/>
            <person name="Dickson M."/>
            <person name="Grimwood J."/>
            <person name="Cox D.R."/>
            <person name="Olson M.V."/>
            <person name="Kaul R."/>
            <person name="Raymond C."/>
            <person name="Shimizu N."/>
            <person name="Kawasaki K."/>
            <person name="Minoshima S."/>
            <person name="Evans G.A."/>
            <person name="Athanasiou M."/>
            <person name="Schultz R."/>
            <person name="Roe B.A."/>
            <person name="Chen F."/>
            <person name="Pan H."/>
            <person name="Ramser J."/>
            <person name="Lehrach H."/>
            <person name="Reinhardt R."/>
            <person name="McCombie W.R."/>
            <person name="de la Bastide M."/>
            <person name="Dedhia N."/>
            <person name="Blocker H."/>
            <person name="Hornischer K."/>
            <person name="Nordsiek G."/>
            <person name="Agarwala R."/>
            <person name="Aravind L."/>
            <person name="Bailey J.A."/>
            <person name="Bateman A."/>
            <person name="Batzoglou S."/>
            <person name="Birney E."/>
            <person name="Bork P."/>
            <person name="Brown D.G."/>
            <person name="Burge C.B."/>
            <person name="Cerutti L."/>
            <person name="Chen H.C."/>
            <person name="Church D."/>
            <person name="Clamp M."/>
            <person name="Copley R.R."/>
            <person name="Doerks T."/>
            <person name="Eddy S.R."/>
            <person name="Eichler E.E."/>
            <person name="Furey T.S."/>
            <person name="Galagan J."/>
            <person name="Gilbert J.G."/>
            <person name="Harmon C."/>
            <person name="Hayashizaki Y."/>
            <person name="Haussler D."/>
            <person name="Hermjakob H."/>
            <person name="Hokamp K."/>
            <person name="Jang W."/>
            <person name="Johnson L.S."/>
            <person name="Jones T.A."/>
            <person name="Kasif S."/>
            <person name="Kaspryzk A."/>
            <person name="Kennedy S."/>
            <person name="Kent W.J."/>
            <person name="Kitts P."/>
            <person name="Koonin E.V."/>
            <person name="Korf I."/>
            <person name="Kulp D."/>
            <person name="Lancet D."/>
            <person name="Lowe T.M."/>
            <person name="McLysaght A."/>
            <person name="Mikkelsen T."/>
            <person name="Moran J.V."/>
            <person name="Mulder N."/>
            <person name="Pollara V.J."/>
            <person name="Ponting C.P."/>
            <person name="Schuler G."/>
            <person name="Schultz J."/>
            <person name="Slater G."/>
            <person name="Smit A.F."/>
            <person name="Stupka E."/>
            <person name="Szustakowski J."/>
            <person name="Thierry-Mieg D."/>
            <person name="Thierry-Mieg J."/>
            <person name="Wagner L."/>
            <person name="Wallis J."/>
            <person name="Wheeler R."/>
            <person name="Williams A."/>
            <person name="Wolf Y.I."/>
            <person name="Wolfe K.H."/>
            <person name="Yang S.P."/>
            <person name="Yeh R.F."/>
            <person name="Collins F."/>
            <person name="Guyer M.S."/>
            <person name="Peterson J."/>
            <person name="Felsenfeld A."/>
            <person name="Wetterstrand K.A."/>
            <person name="Patrinos A."/>
            <person name="Morgan M.J."/>
            <person name="de Jong P."/>
            <person name="Catanese J.J."/>
            <person name="Osoegawa K."/>
            <person name="Shizuya H."/>
            <person name="Choi S."/>
            <person name="Chen Y.J."/>
        </authorList>
    </citation>
    <scope>NUCLEOTIDE SEQUENCE [LARGE SCALE GENOMIC DNA]</scope>
</reference>
<name>A0A3B3IS67_HUMAN</name>
<sequence>MDPARPLGLSILLLFLTEAALGDAAQEPTGNNAEICLLPLDYGPCRALLLRYYYDRYTQSCRQFLYGGCEGNANNFYTWEACDDACWRIEKVPKVCRLQVSVDDQCEGSTEKYFFNLSSMTCEKFFSGGCHRNRIENRFPDEATCMGFCAPKKSKYDFYVPSFCYSPKDEGLCSANVTRYYFNPRYRTCDAFTYTGCGGNDNNFVSREDCKRACAKALKKKKKMPKLRFASRIRKIRKKQF</sequence>
<feature type="domain" description="BPTI/Kunitz inhibitor" evidence="14">
    <location>
        <begin position="96"/>
        <end position="149"/>
    </location>
</feature>
<dbReference type="InterPro" id="IPR036880">
    <property type="entry name" value="Kunitz_BPTI_sf"/>
</dbReference>
<dbReference type="GeneTree" id="ENSGT00940000159917"/>
<dbReference type="Pfam" id="PF00014">
    <property type="entry name" value="Kunitz_BPTI"/>
    <property type="match status" value="3"/>
</dbReference>
<dbReference type="PROSITE" id="PS50279">
    <property type="entry name" value="BPTI_KUNITZ_2"/>
    <property type="match status" value="3"/>
</dbReference>
<evidence type="ECO:0000256" key="5">
    <source>
        <dbReference type="ARBA" id="ARBA00022729"/>
    </source>
</evidence>
<gene>
    <name evidence="15 16" type="primary">TFPI2</name>
    <name evidence="15" type="ORF">hCG_19196</name>
</gene>
<keyword evidence="18 19" id="KW-1267">Proteomics identification</keyword>
<organism evidence="16 17">
    <name type="scientific">Homo sapiens</name>
    <name type="common">Human</name>
    <dbReference type="NCBI Taxonomy" id="9606"/>
    <lineage>
        <taxon>Eukaryota</taxon>
        <taxon>Metazoa</taxon>
        <taxon>Chordata</taxon>
        <taxon>Craniata</taxon>
        <taxon>Vertebrata</taxon>
        <taxon>Euteleostomi</taxon>
        <taxon>Mammalia</taxon>
        <taxon>Eutheria</taxon>
        <taxon>Euarchontoglires</taxon>
        <taxon>Primates</taxon>
        <taxon>Haplorrhini</taxon>
        <taxon>Catarrhini</taxon>
        <taxon>Hominidae</taxon>
        <taxon>Homo</taxon>
    </lineage>
</organism>
<evidence type="ECO:0000256" key="7">
    <source>
        <dbReference type="ARBA" id="ARBA00022900"/>
    </source>
</evidence>
<dbReference type="FunFam" id="4.10.410.10:FF:000011">
    <property type="entry name" value="Tissue factor pathway inhibitor"/>
    <property type="match status" value="1"/>
</dbReference>
<protein>
    <recommendedName>
        <fullName evidence="13">Tissue factor pathway inhibitor</fullName>
    </recommendedName>
</protein>
<dbReference type="Ensembl" id="ENST00000650573.1">
    <property type="protein sequence ID" value="ENSP00000497131.1"/>
    <property type="gene ID" value="ENSG00000105825.14"/>
</dbReference>
<dbReference type="InterPro" id="IPR008296">
    <property type="entry name" value="TFPI-like"/>
</dbReference>
<keyword evidence="8 13" id="KW-0094">Blood coagulation</keyword>
<evidence type="ECO:0000256" key="2">
    <source>
        <dbReference type="ARBA" id="ARBA00022525"/>
    </source>
</evidence>
<reference evidence="16" key="4">
    <citation type="journal article" date="2004" name="Nature">
        <title>Finishing the euchromatic sequence of the human genome.</title>
        <authorList>
            <consortium name="International Human Genome Sequencing Consortium"/>
        </authorList>
    </citation>
    <scope>NUCLEOTIDE SEQUENCE [LARGE SCALE GENOMIC DNA]</scope>
</reference>
<dbReference type="FunFam" id="4.10.410.10:FF:000018">
    <property type="entry name" value="Tissue factor pathway inhibitor"/>
    <property type="match status" value="1"/>
</dbReference>
<dbReference type="OrthoDB" id="5950222at2759"/>
<dbReference type="Proteomes" id="UP000005640">
    <property type="component" value="Chromosome 7"/>
</dbReference>
<dbReference type="ExpressionAtlas" id="A0A3B3IS67">
    <property type="expression patterns" value="baseline and differential"/>
</dbReference>
<evidence type="ECO:0000259" key="14">
    <source>
        <dbReference type="PROSITE" id="PS50279"/>
    </source>
</evidence>
<dbReference type="SMR" id="A0A3B3IS67"/>
<evidence type="ECO:0000256" key="6">
    <source>
        <dbReference type="ARBA" id="ARBA00022737"/>
    </source>
</evidence>
<comment type="function">
    <text evidence="11">May play a role in the regulation of plasmin-mediated matrix remodeling. Inhibits trypsin, plasmin, factor VIIa/tissue factor and weakly factor Xa. Has no effect on thrombin.</text>
</comment>
<comment type="subcellular location">
    <subcellularLocation>
        <location evidence="1 13">Secreted</location>
    </subcellularLocation>
</comment>
<evidence type="ECO:0000256" key="9">
    <source>
        <dbReference type="ARBA" id="ARBA00023157"/>
    </source>
</evidence>
<dbReference type="HGNC" id="HGNC:11761">
    <property type="gene designation" value="TFPI2"/>
</dbReference>
<evidence type="ECO:0000313" key="15">
    <source>
        <dbReference type="EMBL" id="EAW76808.1"/>
    </source>
</evidence>
<keyword evidence="2" id="KW-0964">Secreted</keyword>
<feature type="chain" id="PRO_5044535757" description="Tissue factor pathway inhibitor" evidence="13">
    <location>
        <begin position="25"/>
        <end position="241"/>
    </location>
</feature>
<proteinExistence type="evidence at protein level"/>
<comment type="subunit">
    <text evidence="12">Finds in a complex with ABCB1, TFPI2 and PPP2R3C; leading to the dephosphorylation of ABCB1.</text>
</comment>
<keyword evidence="6" id="KW-0677">Repeat</keyword>
<reference evidence="16" key="6">
    <citation type="submission" date="2025-05" db="UniProtKB">
        <authorList>
            <consortium name="Ensembl"/>
        </authorList>
    </citation>
    <scope>IDENTIFICATION</scope>
</reference>
<keyword evidence="7 13" id="KW-0722">Serine protease inhibitor</keyword>
<dbReference type="GO" id="GO:0005576">
    <property type="term" value="C:extracellular region"/>
    <property type="evidence" value="ECO:0007669"/>
    <property type="project" value="UniProtKB-SubCell"/>
</dbReference>
<dbReference type="PROSITE" id="PS00280">
    <property type="entry name" value="BPTI_KUNITZ_1"/>
    <property type="match status" value="2"/>
</dbReference>
<reference evidence="15" key="2">
    <citation type="journal article" date="2001" name="Science">
        <title>The sequence of the human genome.</title>
        <authorList>
            <person name="Venter J.C."/>
            <person name="Adams M.D."/>
            <person name="Myers E.W."/>
            <person name="Li P.W."/>
            <person name="Mural R.J."/>
            <person name="Sutton G.G."/>
            <person name="Smith H.O."/>
            <person name="Yandell M."/>
            <person name="Evans C.A."/>
            <person name="Holt R.A."/>
            <person name="Gocayne J.D."/>
            <person name="Amanatides P."/>
            <person name="Ballew R.M."/>
            <person name="Huson D.H."/>
            <person name="Wortman J.R."/>
            <person name="Zhang Q."/>
            <person name="Kodira C.D."/>
            <person name="Zheng X.H."/>
            <person name="Chen L."/>
            <person name="Skupski M."/>
            <person name="Subramanian G."/>
            <person name="Thomas P.D."/>
            <person name="Zhang J."/>
            <person name="Gabor Miklos G.L."/>
            <person name="Nelson C."/>
            <person name="Broder S."/>
            <person name="Clark A.G."/>
            <person name="Nadeau J."/>
            <person name="McKusick V.A."/>
            <person name="Zinder N."/>
            <person name="Levine A.J."/>
            <person name="Roberts R.J."/>
            <person name="Simon M."/>
            <person name="Slayman C."/>
            <person name="Hunkapiller M."/>
            <person name="Bolanos R."/>
            <person name="Delcher A."/>
            <person name="Dew I."/>
            <person name="Fasulo D."/>
            <person name="Flanigan M."/>
            <person name="Florea L."/>
            <person name="Halpern A."/>
            <person name="Hannenhalli S."/>
            <person name="Kravitz S."/>
            <person name="Levy S."/>
            <person name="Mobarry C."/>
            <person name="Reinert K."/>
            <person name="Remington K."/>
            <person name="Abu-Threideh J."/>
            <person name="Beasley E."/>
            <person name="Biddick K."/>
            <person name="Bonazzi V."/>
            <person name="Brandon R."/>
            <person name="Cargill M."/>
            <person name="Chandramouliswaran I."/>
            <person name="Charlab R."/>
            <person name="Chaturvedi K."/>
            <person name="Deng Z."/>
            <person name="Di Francesco V."/>
            <person name="Dunn P."/>
            <person name="Eilbeck K."/>
            <person name="Evangelista C."/>
            <person name="Gabrielian A.E."/>
            <person name="Gan W."/>
            <person name="Ge W."/>
            <person name="Gong F."/>
            <person name="Gu Z."/>
            <person name="Guan P."/>
            <person name="Heiman T.J."/>
            <person name="Higgins M.E."/>
            <person name="Ji R.R."/>
            <person name="Ke Z."/>
            <person name="Ketchum K.A."/>
            <person name="Lai Z."/>
            <person name="Lei Y."/>
            <person name="Li Z."/>
            <person name="Li J."/>
            <person name="Liang Y."/>
            <person name="Lin X."/>
            <person name="Lu F."/>
            <person name="Merkulov G.V."/>
            <person name="Milshina N."/>
            <person name="Moore H.M."/>
            <person name="Naik A.K."/>
            <person name="Narayan V.A."/>
            <person name="Neelam B."/>
            <person name="Nusskern D."/>
            <person name="Rusch D.B."/>
            <person name="Salzberg S."/>
            <person name="Shao W."/>
            <person name="Shue B."/>
            <person name="Sun J."/>
            <person name="Wang Z."/>
            <person name="Wang A."/>
            <person name="Wang X."/>
            <person name="Wang J."/>
            <person name="Wei M."/>
            <person name="Wides R."/>
            <person name="Xiao C."/>
            <person name="Yan C."/>
            <person name="Yao A."/>
            <person name="Ye J."/>
            <person name="Zhan M."/>
            <person name="Zhang W."/>
            <person name="Zhang H."/>
            <person name="Zhao Q."/>
            <person name="Zheng L."/>
            <person name="Zhong F."/>
            <person name="Zhong W."/>
            <person name="Zhu S."/>
            <person name="Zhao S."/>
            <person name="Gilbert D."/>
            <person name="Baumhueter S."/>
            <person name="Spier G."/>
            <person name="Carter C."/>
            <person name="Cravchik A."/>
            <person name="Woodage T."/>
            <person name="Ali F."/>
            <person name="An H."/>
            <person name="Awe A."/>
            <person name="Baldwin D."/>
            <person name="Baden H."/>
            <person name="Barnstead M."/>
            <person name="Barrow I."/>
            <person name="Beeson K."/>
            <person name="Busam D."/>
            <person name="Carver A."/>
            <person name="Center A."/>
            <person name="Cheng M.L."/>
            <person name="Curry L."/>
            <person name="Danaher S."/>
            <person name="Davenport L."/>
            <person name="Desilets R."/>
            <person name="Dietz S."/>
            <person name="Dodson K."/>
            <person name="Doup L."/>
            <person name="Ferriera S."/>
            <person name="Garg N."/>
            <person name="Gluecksmann A."/>
            <person name="Hart B."/>
            <person name="Haynes J."/>
            <person name="Haynes C."/>
            <person name="Heiner C."/>
            <person name="Hladun S."/>
            <person name="Hostin D."/>
            <person name="Houck J."/>
            <person name="Howland T."/>
            <person name="Ibegwam C."/>
            <person name="Johnson J."/>
            <person name="Kalush F."/>
            <person name="Kline L."/>
            <person name="Koduru S."/>
            <person name="Love A."/>
            <person name="Mann F."/>
            <person name="May D."/>
            <person name="McCawley S."/>
            <person name="McIntosh T."/>
            <person name="McMullen I."/>
            <person name="Moy M."/>
            <person name="Moy L."/>
            <person name="Murphy B."/>
            <person name="Nelson K."/>
            <person name="Pfannkoch C."/>
            <person name="Pratts E."/>
            <person name="Puri V."/>
            <person name="Qureshi H."/>
            <person name="Reardon M."/>
            <person name="Rodriguez R."/>
            <person name="Rogers Y.H."/>
            <person name="Romblad D."/>
            <person name="Ruhfel B."/>
            <person name="Scott R."/>
            <person name="Sitter C."/>
            <person name="Smallwood M."/>
            <person name="Stewart E."/>
            <person name="Strong R."/>
            <person name="Suh E."/>
            <person name="Thomas R."/>
            <person name="Tint N.N."/>
            <person name="Tse S."/>
            <person name="Vech C."/>
            <person name="Wang G."/>
            <person name="Wetter J."/>
            <person name="Williams S."/>
            <person name="Williams M."/>
            <person name="Windsor S."/>
            <person name="Winn-Deen E."/>
            <person name="Wolfe K."/>
            <person name="Zaveri J."/>
            <person name="Zaveri K."/>
            <person name="Abril J.F."/>
            <person name="Guigo R."/>
            <person name="Campbell M.J."/>
            <person name="Sjolander K.V."/>
            <person name="Karlak B."/>
            <person name="Kejariwal A."/>
            <person name="Mi H."/>
            <person name="Lazareva B."/>
            <person name="Hatton T."/>
            <person name="Narechania A."/>
            <person name="Diemer K."/>
            <person name="Muruganujan A."/>
            <person name="Guo N."/>
            <person name="Sato S."/>
            <person name="Bafna V."/>
            <person name="Istrail S."/>
            <person name="Lippert R."/>
            <person name="Schwartz R."/>
            <person name="Walenz B."/>
            <person name="Yooseph S."/>
            <person name="Allen D."/>
            <person name="Basu A."/>
            <person name="Baxendale J."/>
            <person name="Blick L."/>
            <person name="Caminha M."/>
            <person name="Carnes-Stine J."/>
            <person name="Caulk P."/>
            <person name="Chiang Y.H."/>
            <person name="Coyne M."/>
            <person name="Dahlke C."/>
            <person name="Mays A."/>
            <person name="Dombroski M."/>
            <person name="Donnelly M."/>
            <person name="Ely D."/>
            <person name="Esparham S."/>
            <person name="Fosler C."/>
            <person name="Gire H."/>
            <person name="Glanowski S."/>
            <person name="Glasser K."/>
            <person name="Glodek A."/>
            <person name="Gorokhov M."/>
            <person name="Graham K."/>
            <person name="Gropman B."/>
            <person name="Harris M."/>
            <person name="Heil J."/>
            <person name="Henderson S."/>
            <person name="Hoover J."/>
            <person name="Jennings D."/>
            <person name="Jordan C."/>
            <person name="Jordan J."/>
            <person name="Kasha J."/>
            <person name="Kagan L."/>
            <person name="Kraft C."/>
            <person name="Levitsky A."/>
            <person name="Lewis M."/>
            <person name="Liu X."/>
            <person name="Lopez J."/>
            <person name="Ma D."/>
            <person name="Majoros W."/>
            <person name="McDaniel J."/>
            <person name="Murphy S."/>
            <person name="Newman M."/>
            <person name="Nguyen T."/>
            <person name="Nguyen N."/>
            <person name="Nodell M."/>
            <person name="Pan S."/>
            <person name="Peck J."/>
            <person name="Peterson M."/>
            <person name="Rowe W."/>
            <person name="Sanders R."/>
            <person name="Scott J."/>
            <person name="Simpson M."/>
            <person name="Smith T."/>
            <person name="Sprague A."/>
            <person name="Stockwell T."/>
            <person name="Turner R."/>
            <person name="Venter E."/>
            <person name="Wang M."/>
            <person name="Wen M."/>
            <person name="Wu D."/>
            <person name="Wu M."/>
            <person name="Xia A."/>
            <person name="Zandieh A."/>
            <person name="Zhu X."/>
        </authorList>
    </citation>
    <scope>NUCLEOTIDE SEQUENCE</scope>
</reference>
<dbReference type="OpenTargets" id="ENSG00000105825"/>
<dbReference type="VEuPathDB" id="HostDB:ENSG00000105825"/>
<dbReference type="InterPro" id="IPR050098">
    <property type="entry name" value="TFPI/VKTCI-like"/>
</dbReference>
<evidence type="ECO:0000256" key="11">
    <source>
        <dbReference type="ARBA" id="ARBA00060238"/>
    </source>
</evidence>
<dbReference type="SMART" id="SM00131">
    <property type="entry name" value="KU"/>
    <property type="match status" value="3"/>
</dbReference>
<dbReference type="AlphaFoldDB" id="A0A3B3IS67"/>
<evidence type="ECO:0000313" key="16">
    <source>
        <dbReference type="Ensembl" id="ENSP00000497131.1"/>
    </source>
</evidence>
<keyword evidence="5 13" id="KW-0732">Signal</keyword>
<dbReference type="OMA" id="REEYFFN"/>
<feature type="domain" description="BPTI/Kunitz inhibitor" evidence="14">
    <location>
        <begin position="164"/>
        <end position="214"/>
    </location>
</feature>
<evidence type="ECO:0000256" key="8">
    <source>
        <dbReference type="ARBA" id="ARBA00023084"/>
    </source>
</evidence>
<dbReference type="CDD" id="cd22616">
    <property type="entry name" value="Kunitz_TFPI2_1-like"/>
    <property type="match status" value="1"/>
</dbReference>
<dbReference type="Bgee" id="ENSG00000105825">
    <property type="expression patterns" value="Expressed in stromal cell of endometrium and 128 other cell types or tissues"/>
</dbReference>
<evidence type="ECO:0007829" key="18">
    <source>
        <dbReference type="PeptideAtlas" id="A0A3B3IS67"/>
    </source>
</evidence>
<dbReference type="Gene3D" id="4.10.410.10">
    <property type="entry name" value="Pancreatic trypsin inhibitor Kunitz domain"/>
    <property type="match status" value="3"/>
</dbReference>
<keyword evidence="9" id="KW-1015">Disulfide bond</keyword>
<reference evidence="16 17" key="3">
    <citation type="journal article" date="2003" name="Nature">
        <title>The DNA sequence of human chromosome 7.</title>
        <authorList>
            <person name="Hillier L.W."/>
            <person name="Fulton R.S."/>
            <person name="Fulton L.A."/>
            <person name="Graves T.A."/>
            <person name="Pepin K.H."/>
            <person name="Wagner-McPherson C."/>
            <person name="Layman D."/>
            <person name="Maas J."/>
            <person name="Jaeger S."/>
            <person name="Walker R."/>
            <person name="Wylie K."/>
            <person name="Sekhon M."/>
            <person name="Becker M.C."/>
            <person name="O'Laughlin M.D."/>
            <person name="Schaller M.E."/>
            <person name="Fewell G.A."/>
            <person name="Delehaunty K.D."/>
            <person name="Miner T.L."/>
            <person name="Nash W.E."/>
            <person name="Cordes M."/>
            <person name="Du H."/>
            <person name="Sun H."/>
            <person name="Edwards J."/>
            <person name="Bradshaw-Cordum H."/>
            <person name="Ali J."/>
            <person name="Andrews S."/>
            <person name="Isak A."/>
            <person name="Vanbrunt A."/>
            <person name="Nguyen C."/>
            <person name="Du F."/>
            <person name="Lamar B."/>
            <person name="Courtney L."/>
            <person name="Kalicki J."/>
            <person name="Ozersky P."/>
            <person name="Bielicki L."/>
            <person name="Scott K."/>
            <person name="Holmes A."/>
            <person name="Harkins R."/>
            <person name="Harris A."/>
            <person name="Strong C.M."/>
            <person name="Hou S."/>
            <person name="Tomlinson C."/>
            <person name="Dauphin-Kohlberg S."/>
            <person name="Kozlowicz-Reilly A."/>
            <person name="Leonard S."/>
            <person name="Rohlfing T."/>
            <person name="Rock S.M."/>
            <person name="Tin-Wollam A.M."/>
            <person name="Abbott A."/>
            <person name="Minx P."/>
            <person name="Maupin R."/>
            <person name="Strowmatt C."/>
            <person name="Latreille P."/>
            <person name="Miller N."/>
            <person name="Johnson D."/>
            <person name="Murray J."/>
            <person name="Woessner J.P."/>
            <person name="Wendl M.C."/>
            <person name="Yang S.P."/>
            <person name="Schultz B.R."/>
            <person name="Wallis J.W."/>
            <person name="Spieth J."/>
            <person name="Bieri T.A."/>
            <person name="Nelson J.O."/>
            <person name="Berkowicz N."/>
            <person name="Wohldmann P.E."/>
            <person name="Cook L.L."/>
            <person name="Hickenbotham M.T."/>
            <person name="Eldred J."/>
            <person name="Williams D."/>
            <person name="Bedell J.A."/>
            <person name="Mardis E.R."/>
            <person name="Clifton S.W."/>
            <person name="Chissoe S.L."/>
            <person name="Marra M.A."/>
            <person name="Raymond C."/>
            <person name="Haugen E."/>
            <person name="Gillett W."/>
            <person name="Zhou Y."/>
            <person name="James R."/>
            <person name="Phelps K."/>
            <person name="Iadanoto S."/>
            <person name="Bubb K."/>
            <person name="Simms E."/>
            <person name="Levy R."/>
            <person name="Clendenning J."/>
            <person name="Kaul R."/>
            <person name="Kent W.J."/>
            <person name="Furey T.S."/>
            <person name="Baertsch R.A."/>
            <person name="Brent M.R."/>
            <person name="Keibler E."/>
            <person name="Flicek P."/>
            <person name="Bork P."/>
            <person name="Suyama M."/>
            <person name="Bailey J.A."/>
            <person name="Portnoy M.E."/>
            <person name="Torrents D."/>
            <person name="Chinwalla A.T."/>
            <person name="Gish W.R."/>
            <person name="Eddy S.R."/>
            <person name="McPherson J.D."/>
            <person name="Olson M.V."/>
            <person name="Eichler E.E."/>
            <person name="Green E.D."/>
            <person name="Waterston R.H."/>
            <person name="Wilson R.K."/>
        </authorList>
    </citation>
    <scope>NUCLEOTIDE SEQUENCE [LARGE SCALE GENOMIC DNA]</scope>
</reference>
<dbReference type="CDD" id="cd22615">
    <property type="entry name" value="Kunitz_TFPI1_TFPI2_3-like"/>
    <property type="match status" value="1"/>
</dbReference>
<keyword evidence="17" id="KW-1185">Reference proteome</keyword>
<evidence type="ECO:0000256" key="4">
    <source>
        <dbReference type="ARBA" id="ARBA00022696"/>
    </source>
</evidence>
<dbReference type="ChiTaRS" id="TFPI2">
    <property type="organism name" value="human"/>
</dbReference>
<evidence type="ECO:0000256" key="1">
    <source>
        <dbReference type="ARBA" id="ARBA00004613"/>
    </source>
</evidence>
<feature type="domain" description="BPTI/Kunitz inhibitor" evidence="14">
    <location>
        <begin position="36"/>
        <end position="86"/>
    </location>
</feature>
<accession>A0A3B3IS67</accession>
<dbReference type="InterPro" id="IPR020901">
    <property type="entry name" value="Prtase_inh_Kunz-CS"/>
</dbReference>
<dbReference type="PRINTS" id="PR00759">
    <property type="entry name" value="BASICPTASE"/>
</dbReference>
<evidence type="ECO:0000256" key="3">
    <source>
        <dbReference type="ARBA" id="ARBA00022690"/>
    </source>
</evidence>
<dbReference type="GO" id="GO:0004867">
    <property type="term" value="F:serine-type endopeptidase inhibitor activity"/>
    <property type="evidence" value="ECO:0007669"/>
    <property type="project" value="UniProtKB-UniRule"/>
</dbReference>
<dbReference type="PIRSF" id="PIRSF001620">
    <property type="entry name" value="TFPI"/>
    <property type="match status" value="1"/>
</dbReference>
<evidence type="ECO:0000256" key="12">
    <source>
        <dbReference type="ARBA" id="ARBA00065443"/>
    </source>
</evidence>
<evidence type="ECO:0000256" key="10">
    <source>
        <dbReference type="ARBA" id="ARBA00023180"/>
    </source>
</evidence>
<evidence type="ECO:0000256" key="13">
    <source>
        <dbReference type="PIRNR" id="PIRNR001620"/>
    </source>
</evidence>
<feature type="signal peptide" evidence="13">
    <location>
        <begin position="1"/>
        <end position="24"/>
    </location>
</feature>
<dbReference type="GO" id="GO:0007596">
    <property type="term" value="P:blood coagulation"/>
    <property type="evidence" value="ECO:0007669"/>
    <property type="project" value="UniProtKB-UniRule"/>
</dbReference>
<keyword evidence="3 13" id="KW-0646">Protease inhibitor</keyword>
<evidence type="ECO:0007829" key="19">
    <source>
        <dbReference type="ProteomicsDB" id="A0A3B3IS67"/>
    </source>
</evidence>
<dbReference type="InterPro" id="IPR002223">
    <property type="entry name" value="Kunitz_BPTI"/>
</dbReference>
<keyword evidence="10" id="KW-0325">Glycoprotein</keyword>
<dbReference type="Antibodypedia" id="4115">
    <property type="antibodies" value="542 antibodies from 34 providers"/>
</dbReference>
<reference evidence="15" key="5">
    <citation type="submission" date="2005-09" db="EMBL/GenBank/DDBJ databases">
        <authorList>
            <person name="Mural R.J."/>
            <person name="Istrail S."/>
            <person name="Sutton G."/>
            <person name="Florea L."/>
            <person name="Halpern A.L."/>
            <person name="Mobarry C.M."/>
            <person name="Lippert R."/>
            <person name="Walenz B."/>
            <person name="Shatkay H."/>
            <person name="Dew I."/>
            <person name="Miller J.R."/>
            <person name="Flanigan M.J."/>
            <person name="Edwards N.J."/>
            <person name="Bolanos R."/>
            <person name="Fasulo D."/>
            <person name="Halldorsson B.V."/>
            <person name="Hannenhalli S."/>
            <person name="Turner R."/>
            <person name="Yooseph S."/>
            <person name="Lu F."/>
            <person name="Nusskern D.R."/>
            <person name="Shue B.C."/>
            <person name="Zheng X.H."/>
            <person name="Zhong F."/>
            <person name="Delcher A.L."/>
            <person name="Huson D.H."/>
            <person name="Kravitz S.A."/>
            <person name="Mouchard L."/>
            <person name="Reinert K."/>
            <person name="Remington K.A."/>
            <person name="Clark A.G."/>
            <person name="Waterman M.S."/>
            <person name="Eichler E.E."/>
            <person name="Adams M.D."/>
            <person name="Hunkapiller M.W."/>
            <person name="Myers E.W."/>
            <person name="Venter J.C."/>
        </authorList>
    </citation>
    <scope>NUCLEOTIDE SEQUENCE</scope>
</reference>
<dbReference type="EMBL" id="AC002076">
    <property type="status" value="NOT_ANNOTATED_CDS"/>
    <property type="molecule type" value="Genomic_DNA"/>
</dbReference>
<dbReference type="SUPFAM" id="SSF57362">
    <property type="entry name" value="BPTI-like"/>
    <property type="match status" value="3"/>
</dbReference>
<dbReference type="PANTHER" id="PTHR10083">
    <property type="entry name" value="KUNITZ-TYPE PROTEASE INHIBITOR-RELATED"/>
    <property type="match status" value="1"/>
</dbReference>
<dbReference type="FunFam" id="4.10.410.10:FF:000004">
    <property type="entry name" value="Tissue factor pathway inhibitor"/>
    <property type="match status" value="1"/>
</dbReference>
<dbReference type="EMBL" id="CH471091">
    <property type="protein sequence ID" value="EAW76808.1"/>
    <property type="molecule type" value="Genomic_DNA"/>
</dbReference>
<evidence type="ECO:0000313" key="17">
    <source>
        <dbReference type="Proteomes" id="UP000005640"/>
    </source>
</evidence>
<keyword evidence="4 13" id="KW-0356">Hemostasis</keyword>